<proteinExistence type="predicted"/>
<dbReference type="EMBL" id="HACG01014285">
    <property type="protein sequence ID" value="CEK61150.1"/>
    <property type="molecule type" value="Transcribed_RNA"/>
</dbReference>
<accession>A0A0B6Z072</accession>
<dbReference type="AlphaFoldDB" id="A0A0B6Z072"/>
<organism evidence="1">
    <name type="scientific">Arion vulgaris</name>
    <dbReference type="NCBI Taxonomy" id="1028688"/>
    <lineage>
        <taxon>Eukaryota</taxon>
        <taxon>Metazoa</taxon>
        <taxon>Spiralia</taxon>
        <taxon>Lophotrochozoa</taxon>
        <taxon>Mollusca</taxon>
        <taxon>Gastropoda</taxon>
        <taxon>Heterobranchia</taxon>
        <taxon>Euthyneura</taxon>
        <taxon>Panpulmonata</taxon>
        <taxon>Eupulmonata</taxon>
        <taxon>Stylommatophora</taxon>
        <taxon>Helicina</taxon>
        <taxon>Arionoidea</taxon>
        <taxon>Arionidae</taxon>
        <taxon>Arion</taxon>
    </lineage>
</organism>
<evidence type="ECO:0000313" key="1">
    <source>
        <dbReference type="EMBL" id="CEK61150.1"/>
    </source>
</evidence>
<feature type="non-terminal residue" evidence="1">
    <location>
        <position position="53"/>
    </location>
</feature>
<protein>
    <submittedName>
        <fullName evidence="1">Uncharacterized protein</fullName>
    </submittedName>
</protein>
<gene>
    <name evidence="1" type="primary">ORF41455</name>
</gene>
<sequence>MVQPSADTNTVYDKSSFVNILTYQLLSTNLPVNKLTSQCRCLQTIILACYLLS</sequence>
<name>A0A0B6Z072_9EUPU</name>
<reference evidence="1" key="1">
    <citation type="submission" date="2014-12" db="EMBL/GenBank/DDBJ databases">
        <title>Insight into the proteome of Arion vulgaris.</title>
        <authorList>
            <person name="Aradska J."/>
            <person name="Bulat T."/>
            <person name="Smidak R."/>
            <person name="Sarate P."/>
            <person name="Gangsoo J."/>
            <person name="Sialana F."/>
            <person name="Bilban M."/>
            <person name="Lubec G."/>
        </authorList>
    </citation>
    <scope>NUCLEOTIDE SEQUENCE</scope>
    <source>
        <tissue evidence="1">Skin</tissue>
    </source>
</reference>